<dbReference type="GO" id="GO:0016937">
    <property type="term" value="F:short-chain fatty acyl-CoA dehydrogenase activity"/>
    <property type="evidence" value="ECO:0007669"/>
    <property type="project" value="UniProtKB-EC"/>
</dbReference>
<dbReference type="EC" id="1.3.8.7" evidence="5"/>
<evidence type="ECO:0000256" key="10">
    <source>
        <dbReference type="ARBA" id="ARBA00022832"/>
    </source>
</evidence>
<dbReference type="GO" id="GO:0006631">
    <property type="term" value="P:fatty acid metabolic process"/>
    <property type="evidence" value="ECO:0007669"/>
    <property type="project" value="UniProtKB-KW"/>
</dbReference>
<dbReference type="SUPFAM" id="SSF47203">
    <property type="entry name" value="Acyl-CoA dehydrogenase C-terminal domain-like"/>
    <property type="match status" value="1"/>
</dbReference>
<accession>A0A7W7M5X6</accession>
<dbReference type="EMBL" id="JACHNB010000001">
    <property type="protein sequence ID" value="MBB4738198.1"/>
    <property type="molecule type" value="Genomic_DNA"/>
</dbReference>
<comment type="catalytic activity">
    <reaction evidence="15">
        <text>a long-chain 2,3-saturated fatty acyl-CoA + oxidized [electron-transfer flavoprotein] + H(+) = a long-chain (2E)-enoyl-CoA + reduced [electron-transfer flavoprotein]</text>
        <dbReference type="Rhea" id="RHEA:17721"/>
        <dbReference type="Rhea" id="RHEA-COMP:10685"/>
        <dbReference type="Rhea" id="RHEA-COMP:10686"/>
        <dbReference type="ChEBI" id="CHEBI:15378"/>
        <dbReference type="ChEBI" id="CHEBI:57692"/>
        <dbReference type="ChEBI" id="CHEBI:58307"/>
        <dbReference type="ChEBI" id="CHEBI:83721"/>
        <dbReference type="ChEBI" id="CHEBI:83727"/>
        <dbReference type="EC" id="1.3.8.8"/>
    </reaction>
</comment>
<evidence type="ECO:0000256" key="1">
    <source>
        <dbReference type="ARBA" id="ARBA00001974"/>
    </source>
</evidence>
<keyword evidence="9 27" id="KW-0274">FAD</keyword>
<evidence type="ECO:0000256" key="6">
    <source>
        <dbReference type="ARBA" id="ARBA00012040"/>
    </source>
</evidence>
<dbReference type="Pfam" id="PF00441">
    <property type="entry name" value="Acyl-CoA_dh_1"/>
    <property type="match status" value="1"/>
</dbReference>
<dbReference type="Gene3D" id="1.20.140.10">
    <property type="entry name" value="Butyryl-CoA Dehydrogenase, subunit A, domain 3"/>
    <property type="match status" value="1"/>
</dbReference>
<feature type="domain" description="Acetyl-CoA dehydrogenase-like C-terminal" evidence="30">
    <location>
        <begin position="480"/>
        <end position="613"/>
    </location>
</feature>
<dbReference type="InterPro" id="IPR052166">
    <property type="entry name" value="Diverse_Acyl-CoA_DH"/>
</dbReference>
<keyword evidence="11 27" id="KW-0560">Oxidoreductase</keyword>
<gene>
    <name evidence="31" type="ORF">BJY16_001657</name>
</gene>
<evidence type="ECO:0000259" key="29">
    <source>
        <dbReference type="Pfam" id="PF02770"/>
    </source>
</evidence>
<evidence type="ECO:0000256" key="12">
    <source>
        <dbReference type="ARBA" id="ARBA00023098"/>
    </source>
</evidence>
<comment type="catalytic activity">
    <reaction evidence="17">
        <text>dodecanoyl-CoA + oxidized [electron-transfer flavoprotein] + H(+) = (2E)-dodecenoyl-CoA + reduced [electron-transfer flavoprotein]</text>
        <dbReference type="Rhea" id="RHEA:47296"/>
        <dbReference type="Rhea" id="RHEA-COMP:10685"/>
        <dbReference type="Rhea" id="RHEA-COMP:10686"/>
        <dbReference type="ChEBI" id="CHEBI:15378"/>
        <dbReference type="ChEBI" id="CHEBI:57330"/>
        <dbReference type="ChEBI" id="CHEBI:57375"/>
        <dbReference type="ChEBI" id="CHEBI:57692"/>
        <dbReference type="ChEBI" id="CHEBI:58307"/>
    </reaction>
</comment>
<dbReference type="InterPro" id="IPR036250">
    <property type="entry name" value="AcylCo_DH-like_C"/>
</dbReference>
<dbReference type="Pfam" id="PF02770">
    <property type="entry name" value="Acyl-CoA_dh_M"/>
    <property type="match status" value="1"/>
</dbReference>
<dbReference type="InterPro" id="IPR009075">
    <property type="entry name" value="AcylCo_DH/oxidase_C"/>
</dbReference>
<dbReference type="SUPFAM" id="SSF56645">
    <property type="entry name" value="Acyl-CoA dehydrogenase NM domain-like"/>
    <property type="match status" value="1"/>
</dbReference>
<comment type="catalytic activity">
    <reaction evidence="18">
        <text>butanoyl-CoA + oxidized [electron-transfer flavoprotein] + H(+) = (2E)-butenoyl-CoA + reduced [electron-transfer flavoprotein]</text>
        <dbReference type="Rhea" id="RHEA:24004"/>
        <dbReference type="Rhea" id="RHEA-COMP:10685"/>
        <dbReference type="Rhea" id="RHEA-COMP:10686"/>
        <dbReference type="ChEBI" id="CHEBI:15378"/>
        <dbReference type="ChEBI" id="CHEBI:57332"/>
        <dbReference type="ChEBI" id="CHEBI:57371"/>
        <dbReference type="ChEBI" id="CHEBI:57692"/>
        <dbReference type="ChEBI" id="CHEBI:58307"/>
    </reaction>
</comment>
<evidence type="ECO:0000256" key="20">
    <source>
        <dbReference type="ARBA" id="ARBA00050877"/>
    </source>
</evidence>
<evidence type="ECO:0000256" key="16">
    <source>
        <dbReference type="ARBA" id="ARBA00050315"/>
    </source>
</evidence>
<dbReference type="InterPro" id="IPR009100">
    <property type="entry name" value="AcylCoA_DH/oxidase_NM_dom_sf"/>
</dbReference>
<comment type="catalytic activity">
    <reaction evidence="16">
        <text>a short-chain 2,3-saturated fatty acyl-CoA + oxidized [electron-transfer flavoprotein] + H(+) = a short-chain (2E)-enoyl-CoA + reduced [electron-transfer flavoprotein]</text>
        <dbReference type="Rhea" id="RHEA:47196"/>
        <dbReference type="Rhea" id="RHEA-COMP:10685"/>
        <dbReference type="Rhea" id="RHEA-COMP:10686"/>
        <dbReference type="ChEBI" id="CHEBI:15378"/>
        <dbReference type="ChEBI" id="CHEBI:57692"/>
        <dbReference type="ChEBI" id="CHEBI:58307"/>
        <dbReference type="ChEBI" id="CHEBI:87487"/>
        <dbReference type="ChEBI" id="CHEBI:87488"/>
        <dbReference type="EC" id="1.3.8.1"/>
    </reaction>
</comment>
<dbReference type="GO" id="GO:0070991">
    <property type="term" value="F:medium-chain fatty acyl-CoA dehydrogenase activity"/>
    <property type="evidence" value="ECO:0007669"/>
    <property type="project" value="UniProtKB-EC"/>
</dbReference>
<dbReference type="RefSeq" id="WP_185038502.1">
    <property type="nucleotide sequence ID" value="NZ_BAABFG010000005.1"/>
</dbReference>
<dbReference type="PANTHER" id="PTHR42803">
    <property type="entry name" value="ACYL-COA DEHYDROGENASE"/>
    <property type="match status" value="1"/>
</dbReference>
<evidence type="ECO:0000256" key="23">
    <source>
        <dbReference type="ARBA" id="ARBA00069359"/>
    </source>
</evidence>
<dbReference type="InterPro" id="IPR025878">
    <property type="entry name" value="Acyl-CoA_dh-like_C_dom"/>
</dbReference>
<dbReference type="Proteomes" id="UP000546162">
    <property type="component" value="Unassembled WGS sequence"/>
</dbReference>
<dbReference type="InterPro" id="IPR006091">
    <property type="entry name" value="Acyl-CoA_Oxase/DH_mid-dom"/>
</dbReference>
<comment type="similarity">
    <text evidence="3 27">Belongs to the acyl-CoA dehydrogenase family.</text>
</comment>
<evidence type="ECO:0000256" key="2">
    <source>
        <dbReference type="ARBA" id="ARBA00004872"/>
    </source>
</evidence>
<evidence type="ECO:0000256" key="24">
    <source>
        <dbReference type="ARBA" id="ARBA00075470"/>
    </source>
</evidence>
<evidence type="ECO:0000256" key="21">
    <source>
        <dbReference type="ARBA" id="ARBA00052387"/>
    </source>
</evidence>
<comment type="catalytic activity">
    <reaction evidence="20">
        <text>octadecanoyl-CoA + oxidized [electron-transfer flavoprotein] + H(+) = (2E)-octadecenoyl-CoA + reduced [electron-transfer flavoprotein]</text>
        <dbReference type="Rhea" id="RHEA:47240"/>
        <dbReference type="Rhea" id="RHEA-COMP:10685"/>
        <dbReference type="Rhea" id="RHEA-COMP:10686"/>
        <dbReference type="ChEBI" id="CHEBI:15378"/>
        <dbReference type="ChEBI" id="CHEBI:57394"/>
        <dbReference type="ChEBI" id="CHEBI:57692"/>
        <dbReference type="ChEBI" id="CHEBI:58307"/>
        <dbReference type="ChEBI" id="CHEBI:71412"/>
    </reaction>
</comment>
<evidence type="ECO:0000256" key="13">
    <source>
        <dbReference type="ARBA" id="ARBA00047882"/>
    </source>
</evidence>
<evidence type="ECO:0000259" key="30">
    <source>
        <dbReference type="Pfam" id="PF12806"/>
    </source>
</evidence>
<evidence type="ECO:0000256" key="19">
    <source>
        <dbReference type="ARBA" id="ARBA00050703"/>
    </source>
</evidence>
<feature type="domain" description="Acyl-CoA dehydrogenase/oxidase C-terminal" evidence="28">
    <location>
        <begin position="291"/>
        <end position="461"/>
    </location>
</feature>
<evidence type="ECO:0000256" key="26">
    <source>
        <dbReference type="ARBA" id="ARBA00077336"/>
    </source>
</evidence>
<dbReference type="Pfam" id="PF12806">
    <property type="entry name" value="Acyl-CoA_dh_C"/>
    <property type="match status" value="1"/>
</dbReference>
<dbReference type="AlphaFoldDB" id="A0A7W7M5X6"/>
<name>A0A7W7M5X6_9ACTN</name>
<comment type="caution">
    <text evidence="31">The sequence shown here is derived from an EMBL/GenBank/DDBJ whole genome shotgun (WGS) entry which is preliminary data.</text>
</comment>
<keyword evidence="8 27" id="KW-0285">Flavoprotein</keyword>
<sequence length="618" mass="67878">MTHYQSNLRDLQFNLFEVFGADKAFGQAPFDEIDADTARDVLAEVNRLAREDLAASYTDADRNPPVFDPATHTAPLPESFKKSYETFMASEFWRLDLPGSLGGTFAPRTLWWAIAEQILGSNAPIWMYASGPSFAHVAHTEGTAEQKEWAKLFVEKQWGSTMVLTEPDAGSDVGAGRTRAIPQPDGSWHIEGVKRFITSGEHDLTDNIIHYVLARPVGVEGVGGPGTKGLSLFIVPKYHFDPQTGELGERNGVYATNVEHKMGLKVSNTCEMTFGEHGTPAKGWLLGDKHDGIRQMFMIIEYARMMVGTKAIATLSTGYLNALEYAKNRVQGADLVSNGDKAAPRVTITHHPDVRRSLMLQKSYSEALRALVIYTASWQDKVAIAEAAGDEKAAKIAAKVNDFLLPLVKGVGSERAYELLGHESLQTFGGSGFLQDYPLEQYVRDAKIDTLYEGTTAIQSLDLIFRKIVKDSGRALGTVASEIQGFVESEAGNGQLKDERLALGKALGEMQQILGVAMGWLAAVQGGEARELYKIGLTSRRILLALGDVILAWLLLRQAEVALRALNGELSEADKNFYTGKVAAARFFTREILPRIGSDRRIIENTNLDLMDLSEDVF</sequence>
<dbReference type="GO" id="GO:0004466">
    <property type="term" value="F:long-chain fatty acyl-CoA dehydrogenase activity"/>
    <property type="evidence" value="ECO:0007669"/>
    <property type="project" value="UniProtKB-EC"/>
</dbReference>
<evidence type="ECO:0000256" key="25">
    <source>
        <dbReference type="ARBA" id="ARBA00077090"/>
    </source>
</evidence>
<evidence type="ECO:0000313" key="32">
    <source>
        <dbReference type="Proteomes" id="UP000546162"/>
    </source>
</evidence>
<dbReference type="FunFam" id="1.20.140.10:FF:000016">
    <property type="entry name" value="Acyl-CoA dehydrogenase FadE5"/>
    <property type="match status" value="1"/>
</dbReference>
<comment type="function">
    <text evidence="22">Acyl-CoA dehydrogenase that exhibits broad specificity for linear acyl-CoA substrates, with a preference for long-chain substrates.</text>
</comment>
<evidence type="ECO:0000256" key="9">
    <source>
        <dbReference type="ARBA" id="ARBA00022827"/>
    </source>
</evidence>
<evidence type="ECO:0000256" key="5">
    <source>
        <dbReference type="ARBA" id="ARBA00012033"/>
    </source>
</evidence>
<comment type="subunit">
    <text evidence="4">Homodimer.</text>
</comment>
<evidence type="ECO:0000256" key="4">
    <source>
        <dbReference type="ARBA" id="ARBA00011738"/>
    </source>
</evidence>
<evidence type="ECO:0000256" key="7">
    <source>
        <dbReference type="ARBA" id="ARBA00012046"/>
    </source>
</evidence>
<evidence type="ECO:0000259" key="28">
    <source>
        <dbReference type="Pfam" id="PF00441"/>
    </source>
</evidence>
<keyword evidence="12" id="KW-0443">Lipid metabolism</keyword>
<evidence type="ECO:0000256" key="17">
    <source>
        <dbReference type="ARBA" id="ARBA00050336"/>
    </source>
</evidence>
<evidence type="ECO:0000256" key="15">
    <source>
        <dbReference type="ARBA" id="ARBA00049247"/>
    </source>
</evidence>
<protein>
    <recommendedName>
        <fullName evidence="23">Broad-specificity linear acyl-CoA dehydrogenase FadE5</fullName>
        <ecNumber evidence="7">1.3.8.1</ecNumber>
        <ecNumber evidence="5">1.3.8.7</ecNumber>
        <ecNumber evidence="6">1.3.8.8</ecNumber>
    </recommendedName>
    <alternativeName>
        <fullName evidence="25">Long-chain-acyl-CoA dehydrogenase</fullName>
    </alternativeName>
    <alternativeName>
        <fullName evidence="26">Medium-chain-acyl-CoA dehydrogenase</fullName>
    </alternativeName>
    <alternativeName>
        <fullName evidence="24">Short-chain-acyl-CoA dehydrogenase</fullName>
    </alternativeName>
</protein>
<comment type="catalytic activity">
    <reaction evidence="19">
        <text>decanoyl-CoA + oxidized [electron-transfer flavoprotein] + H(+) = (2E)-decenoyl-CoA + reduced [electron-transfer flavoprotein]</text>
        <dbReference type="Rhea" id="RHEA:48176"/>
        <dbReference type="Rhea" id="RHEA-COMP:10685"/>
        <dbReference type="Rhea" id="RHEA-COMP:10686"/>
        <dbReference type="ChEBI" id="CHEBI:15378"/>
        <dbReference type="ChEBI" id="CHEBI:57692"/>
        <dbReference type="ChEBI" id="CHEBI:58307"/>
        <dbReference type="ChEBI" id="CHEBI:61406"/>
        <dbReference type="ChEBI" id="CHEBI:61430"/>
    </reaction>
</comment>
<evidence type="ECO:0000256" key="11">
    <source>
        <dbReference type="ARBA" id="ARBA00023002"/>
    </source>
</evidence>
<comment type="pathway">
    <text evidence="2">Lipid metabolism; fatty acid metabolism.</text>
</comment>
<evidence type="ECO:0000256" key="8">
    <source>
        <dbReference type="ARBA" id="ARBA00022630"/>
    </source>
</evidence>
<dbReference type="Gene3D" id="2.40.110.20">
    <property type="match status" value="1"/>
</dbReference>
<keyword evidence="32" id="KW-1185">Reference proteome</keyword>
<evidence type="ECO:0000313" key="31">
    <source>
        <dbReference type="EMBL" id="MBB4738198.1"/>
    </source>
</evidence>
<evidence type="ECO:0000256" key="3">
    <source>
        <dbReference type="ARBA" id="ARBA00009347"/>
    </source>
</evidence>
<dbReference type="PANTHER" id="PTHR42803:SF1">
    <property type="entry name" value="BROAD-SPECIFICITY LINEAR ACYL-COA DEHYDROGENASE FADE5"/>
    <property type="match status" value="1"/>
</dbReference>
<keyword evidence="10" id="KW-0276">Fatty acid metabolism</keyword>
<evidence type="ECO:0000256" key="14">
    <source>
        <dbReference type="ARBA" id="ARBA00048375"/>
    </source>
</evidence>
<dbReference type="GO" id="GO:0005886">
    <property type="term" value="C:plasma membrane"/>
    <property type="evidence" value="ECO:0007669"/>
    <property type="project" value="TreeGrafter"/>
</dbReference>
<comment type="catalytic activity">
    <reaction evidence="13">
        <text>a medium-chain 2,3-saturated fatty acyl-CoA + oxidized [electron-transfer flavoprotein] + H(+) = a medium-chain (2E)-enoyl-CoA + reduced [electron-transfer flavoprotein]</text>
        <dbReference type="Rhea" id="RHEA:14477"/>
        <dbReference type="Rhea" id="RHEA-COMP:10685"/>
        <dbReference type="Rhea" id="RHEA-COMP:10686"/>
        <dbReference type="ChEBI" id="CHEBI:15378"/>
        <dbReference type="ChEBI" id="CHEBI:57692"/>
        <dbReference type="ChEBI" id="CHEBI:58307"/>
        <dbReference type="ChEBI" id="CHEBI:83723"/>
        <dbReference type="ChEBI" id="CHEBI:83726"/>
        <dbReference type="EC" id="1.3.8.7"/>
    </reaction>
</comment>
<feature type="domain" description="Acyl-CoA oxidase/dehydrogenase middle" evidence="29">
    <location>
        <begin position="162"/>
        <end position="274"/>
    </location>
</feature>
<dbReference type="EC" id="1.3.8.1" evidence="7"/>
<evidence type="ECO:0000256" key="22">
    <source>
        <dbReference type="ARBA" id="ARBA00054301"/>
    </source>
</evidence>
<dbReference type="FunFam" id="2.40.110.20:FF:000001">
    <property type="entry name" value="Acyl-CoA dehydrogenase AidB"/>
    <property type="match status" value="1"/>
</dbReference>
<proteinExistence type="inferred from homology"/>
<dbReference type="EC" id="1.3.8.8" evidence="6"/>
<reference evidence="31 32" key="1">
    <citation type="submission" date="2020-08" db="EMBL/GenBank/DDBJ databases">
        <title>Sequencing the genomes of 1000 actinobacteria strains.</title>
        <authorList>
            <person name="Klenk H.-P."/>
        </authorList>
    </citation>
    <scope>NUCLEOTIDE SEQUENCE [LARGE SCALE GENOMIC DNA]</scope>
    <source>
        <strain evidence="31 32">DSM 45809</strain>
    </source>
</reference>
<evidence type="ECO:0000256" key="27">
    <source>
        <dbReference type="RuleBase" id="RU362125"/>
    </source>
</evidence>
<comment type="catalytic activity">
    <reaction evidence="14">
        <text>hexanoyl-CoA + oxidized [electron-transfer flavoprotein] + H(+) = (2E)-hexenoyl-CoA + reduced [electron-transfer flavoprotein]</text>
        <dbReference type="Rhea" id="RHEA:43464"/>
        <dbReference type="Rhea" id="RHEA-COMP:10685"/>
        <dbReference type="Rhea" id="RHEA-COMP:10686"/>
        <dbReference type="ChEBI" id="CHEBI:15378"/>
        <dbReference type="ChEBI" id="CHEBI:57692"/>
        <dbReference type="ChEBI" id="CHEBI:58307"/>
        <dbReference type="ChEBI" id="CHEBI:62077"/>
        <dbReference type="ChEBI" id="CHEBI:62620"/>
    </reaction>
</comment>
<comment type="catalytic activity">
    <reaction evidence="21">
        <text>oxidized [electron-transfer flavoprotein] + hexadecanoyl-CoA + H(+) = (2E)-hexadecenoyl-CoA + reduced [electron-transfer flavoprotein]</text>
        <dbReference type="Rhea" id="RHEA:43448"/>
        <dbReference type="Rhea" id="RHEA-COMP:10685"/>
        <dbReference type="Rhea" id="RHEA-COMP:10686"/>
        <dbReference type="ChEBI" id="CHEBI:15378"/>
        <dbReference type="ChEBI" id="CHEBI:57379"/>
        <dbReference type="ChEBI" id="CHEBI:57692"/>
        <dbReference type="ChEBI" id="CHEBI:58307"/>
        <dbReference type="ChEBI" id="CHEBI:61526"/>
    </reaction>
</comment>
<organism evidence="31 32">
    <name type="scientific">Actinoplanes octamycinicus</name>
    <dbReference type="NCBI Taxonomy" id="135948"/>
    <lineage>
        <taxon>Bacteria</taxon>
        <taxon>Bacillati</taxon>
        <taxon>Actinomycetota</taxon>
        <taxon>Actinomycetes</taxon>
        <taxon>Micromonosporales</taxon>
        <taxon>Micromonosporaceae</taxon>
        <taxon>Actinoplanes</taxon>
    </lineage>
</organism>
<comment type="cofactor">
    <cofactor evidence="1 27">
        <name>FAD</name>
        <dbReference type="ChEBI" id="CHEBI:57692"/>
    </cofactor>
</comment>
<evidence type="ECO:0000256" key="18">
    <source>
        <dbReference type="ARBA" id="ARBA00050695"/>
    </source>
</evidence>